<name>A0AAJ5F4H9_9DEIO</name>
<evidence type="ECO:0000313" key="4">
    <source>
        <dbReference type="Proteomes" id="UP000536909"/>
    </source>
</evidence>
<dbReference type="Proteomes" id="UP000536909">
    <property type="component" value="Unassembled WGS sequence"/>
</dbReference>
<dbReference type="AlphaFoldDB" id="A0AAJ5F4H9"/>
<gene>
    <name evidence="2" type="ORF">FCS05_07995</name>
    <name evidence="1" type="ORF">HNQ10_001106</name>
</gene>
<sequence>MSGIRVLESFLCSKSGAPDGGDDAIIVTPHFAAVLDGATDSSGVTYGGIGPARFVVEAGLNAIRQLAPDVTACEAVKTLSLAVQQALRTPPDQALWRPPCFVFAMYSAARREIWRVGDTQYLIDGIGQNPDLVVDQVTTAVRRMVLHAQLAQGATIEDLRREDPGHEAATPLFVLQTQFMNRAGSPFSYGAVNGTAVPVELIEVLPVPSGAKEIVLATDGYPQVYASLQESEAGLQAVLEQDPLLINIHIASKGWCPGAASFDDRAYLRLDVSVAR</sequence>
<dbReference type="EMBL" id="VBRC01000005">
    <property type="protein sequence ID" value="TLK27855.1"/>
    <property type="molecule type" value="Genomic_DNA"/>
</dbReference>
<organism evidence="2 3">
    <name type="scientific">Deinococcus metallilatus</name>
    <dbReference type="NCBI Taxonomy" id="1211322"/>
    <lineage>
        <taxon>Bacteria</taxon>
        <taxon>Thermotogati</taxon>
        <taxon>Deinococcota</taxon>
        <taxon>Deinococci</taxon>
        <taxon>Deinococcales</taxon>
        <taxon>Deinococcaceae</taxon>
        <taxon>Deinococcus</taxon>
    </lineage>
</organism>
<accession>A0AAJ5F4H9</accession>
<dbReference type="Proteomes" id="UP000308000">
    <property type="component" value="Unassembled WGS sequence"/>
</dbReference>
<proteinExistence type="predicted"/>
<reference evidence="2 3" key="1">
    <citation type="submission" date="2019-04" db="EMBL/GenBank/DDBJ databases">
        <title>Deinococcus metalilatus MA1002 mutant No.5.</title>
        <authorList>
            <person name="Park W."/>
            <person name="Park C."/>
        </authorList>
    </citation>
    <scope>NUCLEOTIDE SEQUENCE [LARGE SCALE GENOMIC DNA]</scope>
    <source>
        <strain evidence="2 3">MA1002-m5</strain>
    </source>
</reference>
<protein>
    <submittedName>
        <fullName evidence="2">Uncharacterized protein</fullName>
    </submittedName>
</protein>
<dbReference type="RefSeq" id="WP_129119354.1">
    <property type="nucleotide sequence ID" value="NZ_BSUI01000016.1"/>
</dbReference>
<reference evidence="1 4" key="2">
    <citation type="submission" date="2020-08" db="EMBL/GenBank/DDBJ databases">
        <title>Genomic Encyclopedia of Type Strains, Phase IV (KMG-IV): sequencing the most valuable type-strain genomes for metagenomic binning, comparative biology and taxonomic classification.</title>
        <authorList>
            <person name="Goeker M."/>
        </authorList>
    </citation>
    <scope>NUCLEOTIDE SEQUENCE [LARGE SCALE GENOMIC DNA]</scope>
    <source>
        <strain evidence="1 4">DSM 105434</strain>
    </source>
</reference>
<evidence type="ECO:0000313" key="1">
    <source>
        <dbReference type="EMBL" id="MBB5294292.1"/>
    </source>
</evidence>
<comment type="caution">
    <text evidence="2">The sequence shown here is derived from an EMBL/GenBank/DDBJ whole genome shotgun (WGS) entry which is preliminary data.</text>
</comment>
<keyword evidence="4" id="KW-1185">Reference proteome</keyword>
<evidence type="ECO:0000313" key="2">
    <source>
        <dbReference type="EMBL" id="TLK27855.1"/>
    </source>
</evidence>
<dbReference type="EMBL" id="JACHFV010000003">
    <property type="protein sequence ID" value="MBB5294292.1"/>
    <property type="molecule type" value="Genomic_DNA"/>
</dbReference>
<evidence type="ECO:0000313" key="3">
    <source>
        <dbReference type="Proteomes" id="UP000308000"/>
    </source>
</evidence>